<evidence type="ECO:0000313" key="3">
    <source>
        <dbReference type="Proteomes" id="UP000184356"/>
    </source>
</evidence>
<feature type="region of interest" description="Disordered" evidence="1">
    <location>
        <begin position="1"/>
        <end position="43"/>
    </location>
</feature>
<accession>A0A1L9SZL4</accession>
<dbReference type="AlphaFoldDB" id="A0A1L9SZL4"/>
<keyword evidence="3" id="KW-1185">Reference proteome</keyword>
<feature type="compositionally biased region" description="Low complexity" evidence="1">
    <location>
        <begin position="125"/>
        <end position="134"/>
    </location>
</feature>
<name>A0A1L9SZL4_9EURO</name>
<gene>
    <name evidence="2" type="ORF">ASPSYDRAFT_1165820</name>
</gene>
<dbReference type="EMBL" id="KV878600">
    <property type="protein sequence ID" value="OJJ52662.1"/>
    <property type="molecule type" value="Genomic_DNA"/>
</dbReference>
<sequence>MVLNHLTAPIITSREVPPQQPGPDTGNKPKERTAASDPNIPDHRLNINRPCIYERRLPGNAYITAHVQRLQHGYYSTDAVSDRDIDHVDFLAVNFVFHSPDTLSHRFKAATIRASLHHPTHSYTTNRQSSSSSRSRQHRTNHPRFLMHAPHLLYGSVSPETLQWSYSLAGTLGIAQLPLIASLSPAAGLNGRFSRYEMMRIQGSVRTLDGAAASQIVWTLEENTLQRSGLPREFTFAMLIAKPAPESRVQFVLDIDPILQSWFGSYPGWWLALLRRYRAVRRKRGVDFRTSVGQRFGGSIRTSSSSYSRRGFNFATLVAGFDEYASLSGKRTMVSAGLTPMKDTPPRDIHIHLQC</sequence>
<dbReference type="RefSeq" id="XP_040696468.1">
    <property type="nucleotide sequence ID" value="XM_040840175.1"/>
</dbReference>
<feature type="region of interest" description="Disordered" evidence="1">
    <location>
        <begin position="118"/>
        <end position="140"/>
    </location>
</feature>
<proteinExistence type="predicted"/>
<protein>
    <submittedName>
        <fullName evidence="2">Uncharacterized protein</fullName>
    </submittedName>
</protein>
<evidence type="ECO:0000313" key="2">
    <source>
        <dbReference type="EMBL" id="OJJ52662.1"/>
    </source>
</evidence>
<feature type="compositionally biased region" description="Basic and acidic residues" evidence="1">
    <location>
        <begin position="27"/>
        <end position="43"/>
    </location>
</feature>
<dbReference type="Proteomes" id="UP000184356">
    <property type="component" value="Unassembled WGS sequence"/>
</dbReference>
<dbReference type="GeneID" id="63756248"/>
<dbReference type="VEuPathDB" id="FungiDB:ASPSYDRAFT_1165820"/>
<evidence type="ECO:0000256" key="1">
    <source>
        <dbReference type="SAM" id="MobiDB-lite"/>
    </source>
</evidence>
<organism evidence="2 3">
    <name type="scientific">Aspergillus sydowii CBS 593.65</name>
    <dbReference type="NCBI Taxonomy" id="1036612"/>
    <lineage>
        <taxon>Eukaryota</taxon>
        <taxon>Fungi</taxon>
        <taxon>Dikarya</taxon>
        <taxon>Ascomycota</taxon>
        <taxon>Pezizomycotina</taxon>
        <taxon>Eurotiomycetes</taxon>
        <taxon>Eurotiomycetidae</taxon>
        <taxon>Eurotiales</taxon>
        <taxon>Aspergillaceae</taxon>
        <taxon>Aspergillus</taxon>
        <taxon>Aspergillus subgen. Nidulantes</taxon>
    </lineage>
</organism>
<dbReference type="OrthoDB" id="4497018at2759"/>
<reference evidence="3" key="1">
    <citation type="journal article" date="2017" name="Genome Biol.">
        <title>Comparative genomics reveals high biological diversity and specific adaptations in the industrially and medically important fungal genus Aspergillus.</title>
        <authorList>
            <person name="de Vries R.P."/>
            <person name="Riley R."/>
            <person name="Wiebenga A."/>
            <person name="Aguilar-Osorio G."/>
            <person name="Amillis S."/>
            <person name="Uchima C.A."/>
            <person name="Anderluh G."/>
            <person name="Asadollahi M."/>
            <person name="Askin M."/>
            <person name="Barry K."/>
            <person name="Battaglia E."/>
            <person name="Bayram O."/>
            <person name="Benocci T."/>
            <person name="Braus-Stromeyer S.A."/>
            <person name="Caldana C."/>
            <person name="Canovas D."/>
            <person name="Cerqueira G.C."/>
            <person name="Chen F."/>
            <person name="Chen W."/>
            <person name="Choi C."/>
            <person name="Clum A."/>
            <person name="Dos Santos R.A."/>
            <person name="Damasio A.R."/>
            <person name="Diallinas G."/>
            <person name="Emri T."/>
            <person name="Fekete E."/>
            <person name="Flipphi M."/>
            <person name="Freyberg S."/>
            <person name="Gallo A."/>
            <person name="Gournas C."/>
            <person name="Habgood R."/>
            <person name="Hainaut M."/>
            <person name="Harispe M.L."/>
            <person name="Henrissat B."/>
            <person name="Hilden K.S."/>
            <person name="Hope R."/>
            <person name="Hossain A."/>
            <person name="Karabika E."/>
            <person name="Karaffa L."/>
            <person name="Karanyi Z."/>
            <person name="Krasevec N."/>
            <person name="Kuo A."/>
            <person name="Kusch H."/>
            <person name="LaButti K."/>
            <person name="Lagendijk E.L."/>
            <person name="Lapidus A."/>
            <person name="Levasseur A."/>
            <person name="Lindquist E."/>
            <person name="Lipzen A."/>
            <person name="Logrieco A.F."/>
            <person name="MacCabe A."/>
            <person name="Maekelae M.R."/>
            <person name="Malavazi I."/>
            <person name="Melin P."/>
            <person name="Meyer V."/>
            <person name="Mielnichuk N."/>
            <person name="Miskei M."/>
            <person name="Molnar A.P."/>
            <person name="Mule G."/>
            <person name="Ngan C.Y."/>
            <person name="Orejas M."/>
            <person name="Orosz E."/>
            <person name="Ouedraogo J.P."/>
            <person name="Overkamp K.M."/>
            <person name="Park H.-S."/>
            <person name="Perrone G."/>
            <person name="Piumi F."/>
            <person name="Punt P.J."/>
            <person name="Ram A.F."/>
            <person name="Ramon A."/>
            <person name="Rauscher S."/>
            <person name="Record E."/>
            <person name="Riano-Pachon D.M."/>
            <person name="Robert V."/>
            <person name="Roehrig J."/>
            <person name="Ruller R."/>
            <person name="Salamov A."/>
            <person name="Salih N.S."/>
            <person name="Samson R.A."/>
            <person name="Sandor E."/>
            <person name="Sanguinetti M."/>
            <person name="Schuetze T."/>
            <person name="Sepcic K."/>
            <person name="Shelest E."/>
            <person name="Sherlock G."/>
            <person name="Sophianopoulou V."/>
            <person name="Squina F.M."/>
            <person name="Sun H."/>
            <person name="Susca A."/>
            <person name="Todd R.B."/>
            <person name="Tsang A."/>
            <person name="Unkles S.E."/>
            <person name="van de Wiele N."/>
            <person name="van Rossen-Uffink D."/>
            <person name="Oliveira J.V."/>
            <person name="Vesth T.C."/>
            <person name="Visser J."/>
            <person name="Yu J.-H."/>
            <person name="Zhou M."/>
            <person name="Andersen M.R."/>
            <person name="Archer D.B."/>
            <person name="Baker S.E."/>
            <person name="Benoit I."/>
            <person name="Brakhage A.A."/>
            <person name="Braus G.H."/>
            <person name="Fischer R."/>
            <person name="Frisvad J.C."/>
            <person name="Goldman G.H."/>
            <person name="Houbraken J."/>
            <person name="Oakley B."/>
            <person name="Pocsi I."/>
            <person name="Scazzocchio C."/>
            <person name="Seiboth B."/>
            <person name="vanKuyk P.A."/>
            <person name="Wortman J."/>
            <person name="Dyer P.S."/>
            <person name="Grigoriev I.V."/>
        </authorList>
    </citation>
    <scope>NUCLEOTIDE SEQUENCE [LARGE SCALE GENOMIC DNA]</scope>
    <source>
        <strain evidence="3">CBS 593.65</strain>
    </source>
</reference>